<keyword evidence="1" id="KW-0472">Membrane</keyword>
<dbReference type="PANTHER" id="PTHR42109:SF3">
    <property type="entry name" value="INTEGRAL MEMBRANE PROTEIN (AFU_ORTHOLOGUE AFUA_5G00100)"/>
    <property type="match status" value="1"/>
</dbReference>
<feature type="domain" description="DUF7702" evidence="2">
    <location>
        <begin position="3"/>
        <end position="238"/>
    </location>
</feature>
<keyword evidence="1" id="KW-0812">Transmembrane</keyword>
<feature type="transmembrane region" description="Helical" evidence="1">
    <location>
        <begin position="213"/>
        <end position="233"/>
    </location>
</feature>
<keyword evidence="4" id="KW-1185">Reference proteome</keyword>
<name>A0A1L9RZ01_ASPWE</name>
<dbReference type="InterPro" id="IPR056119">
    <property type="entry name" value="DUF7702"/>
</dbReference>
<feature type="transmembrane region" description="Helical" evidence="1">
    <location>
        <begin position="175"/>
        <end position="193"/>
    </location>
</feature>
<sequence>MTNTLAAAECAIYAILALPVLYTLIKHGRNGFMGWLFLFLFCGIRVVGGGLAVKSSSGAASIISSVGLSPILLATSGILHEARILRIPNLNKKFEWVLALFYHILVVGGVALTAAGSAKLQKTDQTADDMHKAERIVKVGMAVLTLSWIALVGWTGISFTGPRPRSDRVGNAGSTLLKTIVFSLFFIGVRVFYSLVALCSEKASLNPTTGSLAIRVVLSFLPELIATLAYIAAGIKTRDVAELAANAETAHWETQKPAPWV</sequence>
<dbReference type="Proteomes" id="UP000184383">
    <property type="component" value="Unassembled WGS sequence"/>
</dbReference>
<feature type="transmembrane region" description="Helical" evidence="1">
    <location>
        <begin position="136"/>
        <end position="154"/>
    </location>
</feature>
<dbReference type="RefSeq" id="XP_040693818.1">
    <property type="nucleotide sequence ID" value="XM_040833795.1"/>
</dbReference>
<feature type="transmembrane region" description="Helical" evidence="1">
    <location>
        <begin position="6"/>
        <end position="25"/>
    </location>
</feature>
<dbReference type="OrthoDB" id="2560628at2759"/>
<dbReference type="GeneID" id="63749643"/>
<gene>
    <name evidence="3" type="ORF">ASPWEDRAFT_33462</name>
</gene>
<protein>
    <recommendedName>
        <fullName evidence="2">DUF7702 domain-containing protein</fullName>
    </recommendedName>
</protein>
<dbReference type="EMBL" id="KV878209">
    <property type="protein sequence ID" value="OJJ40142.1"/>
    <property type="molecule type" value="Genomic_DNA"/>
</dbReference>
<feature type="transmembrane region" description="Helical" evidence="1">
    <location>
        <begin position="32"/>
        <end position="53"/>
    </location>
</feature>
<feature type="transmembrane region" description="Helical" evidence="1">
    <location>
        <begin position="94"/>
        <end position="116"/>
    </location>
</feature>
<evidence type="ECO:0000313" key="4">
    <source>
        <dbReference type="Proteomes" id="UP000184383"/>
    </source>
</evidence>
<accession>A0A1L9RZ01</accession>
<dbReference type="PANTHER" id="PTHR42109">
    <property type="entry name" value="UNPLACED GENOMIC SCAFFOLD UM_SCAF_CONTIG_1.265, WHOLE GENOME SHOTGUN SEQUENCE"/>
    <property type="match status" value="1"/>
</dbReference>
<dbReference type="Pfam" id="PF24800">
    <property type="entry name" value="DUF7702"/>
    <property type="match status" value="1"/>
</dbReference>
<organism evidence="3 4">
    <name type="scientific">Aspergillus wentii DTO 134E9</name>
    <dbReference type="NCBI Taxonomy" id="1073089"/>
    <lineage>
        <taxon>Eukaryota</taxon>
        <taxon>Fungi</taxon>
        <taxon>Dikarya</taxon>
        <taxon>Ascomycota</taxon>
        <taxon>Pezizomycotina</taxon>
        <taxon>Eurotiomycetes</taxon>
        <taxon>Eurotiomycetidae</taxon>
        <taxon>Eurotiales</taxon>
        <taxon>Aspergillaceae</taxon>
        <taxon>Aspergillus</taxon>
        <taxon>Aspergillus subgen. Cremei</taxon>
    </lineage>
</organism>
<reference evidence="4" key="1">
    <citation type="journal article" date="2017" name="Genome Biol.">
        <title>Comparative genomics reveals high biological diversity and specific adaptations in the industrially and medically important fungal genus Aspergillus.</title>
        <authorList>
            <person name="de Vries R.P."/>
            <person name="Riley R."/>
            <person name="Wiebenga A."/>
            <person name="Aguilar-Osorio G."/>
            <person name="Amillis S."/>
            <person name="Uchima C.A."/>
            <person name="Anderluh G."/>
            <person name="Asadollahi M."/>
            <person name="Askin M."/>
            <person name="Barry K."/>
            <person name="Battaglia E."/>
            <person name="Bayram O."/>
            <person name="Benocci T."/>
            <person name="Braus-Stromeyer S.A."/>
            <person name="Caldana C."/>
            <person name="Canovas D."/>
            <person name="Cerqueira G.C."/>
            <person name="Chen F."/>
            <person name="Chen W."/>
            <person name="Choi C."/>
            <person name="Clum A."/>
            <person name="Dos Santos R.A."/>
            <person name="Damasio A.R."/>
            <person name="Diallinas G."/>
            <person name="Emri T."/>
            <person name="Fekete E."/>
            <person name="Flipphi M."/>
            <person name="Freyberg S."/>
            <person name="Gallo A."/>
            <person name="Gournas C."/>
            <person name="Habgood R."/>
            <person name="Hainaut M."/>
            <person name="Harispe M.L."/>
            <person name="Henrissat B."/>
            <person name="Hilden K.S."/>
            <person name="Hope R."/>
            <person name="Hossain A."/>
            <person name="Karabika E."/>
            <person name="Karaffa L."/>
            <person name="Karanyi Z."/>
            <person name="Krasevec N."/>
            <person name="Kuo A."/>
            <person name="Kusch H."/>
            <person name="LaButti K."/>
            <person name="Lagendijk E.L."/>
            <person name="Lapidus A."/>
            <person name="Levasseur A."/>
            <person name="Lindquist E."/>
            <person name="Lipzen A."/>
            <person name="Logrieco A.F."/>
            <person name="MacCabe A."/>
            <person name="Maekelae M.R."/>
            <person name="Malavazi I."/>
            <person name="Melin P."/>
            <person name="Meyer V."/>
            <person name="Mielnichuk N."/>
            <person name="Miskei M."/>
            <person name="Molnar A.P."/>
            <person name="Mule G."/>
            <person name="Ngan C.Y."/>
            <person name="Orejas M."/>
            <person name="Orosz E."/>
            <person name="Ouedraogo J.P."/>
            <person name="Overkamp K.M."/>
            <person name="Park H.-S."/>
            <person name="Perrone G."/>
            <person name="Piumi F."/>
            <person name="Punt P.J."/>
            <person name="Ram A.F."/>
            <person name="Ramon A."/>
            <person name="Rauscher S."/>
            <person name="Record E."/>
            <person name="Riano-Pachon D.M."/>
            <person name="Robert V."/>
            <person name="Roehrig J."/>
            <person name="Ruller R."/>
            <person name="Salamov A."/>
            <person name="Salih N.S."/>
            <person name="Samson R.A."/>
            <person name="Sandor E."/>
            <person name="Sanguinetti M."/>
            <person name="Schuetze T."/>
            <person name="Sepcic K."/>
            <person name="Shelest E."/>
            <person name="Sherlock G."/>
            <person name="Sophianopoulou V."/>
            <person name="Squina F.M."/>
            <person name="Sun H."/>
            <person name="Susca A."/>
            <person name="Todd R.B."/>
            <person name="Tsang A."/>
            <person name="Unkles S.E."/>
            <person name="van de Wiele N."/>
            <person name="van Rossen-Uffink D."/>
            <person name="Oliveira J.V."/>
            <person name="Vesth T.C."/>
            <person name="Visser J."/>
            <person name="Yu J.-H."/>
            <person name="Zhou M."/>
            <person name="Andersen M.R."/>
            <person name="Archer D.B."/>
            <person name="Baker S.E."/>
            <person name="Benoit I."/>
            <person name="Brakhage A.A."/>
            <person name="Braus G.H."/>
            <person name="Fischer R."/>
            <person name="Frisvad J.C."/>
            <person name="Goldman G.H."/>
            <person name="Houbraken J."/>
            <person name="Oakley B."/>
            <person name="Pocsi I."/>
            <person name="Scazzocchio C."/>
            <person name="Seiboth B."/>
            <person name="vanKuyk P.A."/>
            <person name="Wortman J."/>
            <person name="Dyer P.S."/>
            <person name="Grigoriev I.V."/>
        </authorList>
    </citation>
    <scope>NUCLEOTIDE SEQUENCE [LARGE SCALE GENOMIC DNA]</scope>
    <source>
        <strain evidence="4">DTO 134E9</strain>
    </source>
</reference>
<evidence type="ECO:0000313" key="3">
    <source>
        <dbReference type="EMBL" id="OJJ40142.1"/>
    </source>
</evidence>
<evidence type="ECO:0000259" key="2">
    <source>
        <dbReference type="Pfam" id="PF24800"/>
    </source>
</evidence>
<keyword evidence="1" id="KW-1133">Transmembrane helix</keyword>
<dbReference type="VEuPathDB" id="FungiDB:ASPWEDRAFT_33462"/>
<proteinExistence type="predicted"/>
<evidence type="ECO:0000256" key="1">
    <source>
        <dbReference type="SAM" id="Phobius"/>
    </source>
</evidence>
<dbReference type="AlphaFoldDB" id="A0A1L9RZ01"/>